<dbReference type="SUPFAM" id="SSF52540">
    <property type="entry name" value="P-loop containing nucleoside triphosphate hydrolases"/>
    <property type="match status" value="1"/>
</dbReference>
<dbReference type="FunFam" id="3.40.50.300:FF:000398">
    <property type="entry name" value="Type IV pilus assembly ATPase PilB"/>
    <property type="match status" value="1"/>
</dbReference>
<dbReference type="InterPro" id="IPR003593">
    <property type="entry name" value="AAA+_ATPase"/>
</dbReference>
<dbReference type="EMBL" id="BARS01008042">
    <property type="protein sequence ID" value="GAF73078.1"/>
    <property type="molecule type" value="Genomic_DNA"/>
</dbReference>
<dbReference type="InterPro" id="IPR001482">
    <property type="entry name" value="T2SS/T4SS_dom"/>
</dbReference>
<dbReference type="SMART" id="SM00382">
    <property type="entry name" value="AAA"/>
    <property type="match status" value="1"/>
</dbReference>
<dbReference type="PANTHER" id="PTHR30258">
    <property type="entry name" value="TYPE II SECRETION SYSTEM PROTEIN GSPE-RELATED"/>
    <property type="match status" value="1"/>
</dbReference>
<name>X0RWA7_9ZZZZ</name>
<dbReference type="AlphaFoldDB" id="X0RWA7"/>
<evidence type="ECO:0000313" key="4">
    <source>
        <dbReference type="EMBL" id="GAF73078.1"/>
    </source>
</evidence>
<dbReference type="PANTHER" id="PTHR30258:SF3">
    <property type="entry name" value="SLL1921 PROTEIN"/>
    <property type="match status" value="1"/>
</dbReference>
<dbReference type="Gene3D" id="3.40.50.300">
    <property type="entry name" value="P-loop containing nucleotide triphosphate hydrolases"/>
    <property type="match status" value="1"/>
</dbReference>
<keyword evidence="1" id="KW-0547">Nucleotide-binding</keyword>
<gene>
    <name evidence="4" type="ORF">S01H1_15408</name>
</gene>
<dbReference type="CDD" id="cd01129">
    <property type="entry name" value="PulE-GspE-like"/>
    <property type="match status" value="1"/>
</dbReference>
<dbReference type="PROSITE" id="PS00662">
    <property type="entry name" value="T2SP_E"/>
    <property type="match status" value="1"/>
</dbReference>
<evidence type="ECO:0000259" key="3">
    <source>
        <dbReference type="PROSITE" id="PS00662"/>
    </source>
</evidence>
<reference evidence="4" key="1">
    <citation type="journal article" date="2014" name="Front. Microbiol.">
        <title>High frequency of phylogenetically diverse reductive dehalogenase-homologous genes in deep subseafloor sedimentary metagenomes.</title>
        <authorList>
            <person name="Kawai M."/>
            <person name="Futagami T."/>
            <person name="Toyoda A."/>
            <person name="Takaki Y."/>
            <person name="Nishi S."/>
            <person name="Hori S."/>
            <person name="Arai W."/>
            <person name="Tsubouchi T."/>
            <person name="Morono Y."/>
            <person name="Uchiyama I."/>
            <person name="Ito T."/>
            <person name="Fujiyama A."/>
            <person name="Inagaki F."/>
            <person name="Takami H."/>
        </authorList>
    </citation>
    <scope>NUCLEOTIDE SEQUENCE</scope>
    <source>
        <strain evidence="4">Expedition CK06-06</strain>
    </source>
</reference>
<dbReference type="GO" id="GO:0016887">
    <property type="term" value="F:ATP hydrolysis activity"/>
    <property type="evidence" value="ECO:0007669"/>
    <property type="project" value="TreeGrafter"/>
</dbReference>
<feature type="domain" description="Bacterial type II secretion system protein E" evidence="3">
    <location>
        <begin position="122"/>
        <end position="136"/>
    </location>
</feature>
<keyword evidence="2" id="KW-0067">ATP-binding</keyword>
<evidence type="ECO:0000256" key="1">
    <source>
        <dbReference type="ARBA" id="ARBA00022741"/>
    </source>
</evidence>
<dbReference type="InterPro" id="IPR027417">
    <property type="entry name" value="P-loop_NTPase"/>
</dbReference>
<dbReference type="GO" id="GO:0005524">
    <property type="term" value="F:ATP binding"/>
    <property type="evidence" value="ECO:0007669"/>
    <property type="project" value="UniProtKB-KW"/>
</dbReference>
<dbReference type="Pfam" id="PF00437">
    <property type="entry name" value="T2SSE"/>
    <property type="match status" value="1"/>
</dbReference>
<feature type="non-terminal residue" evidence="4">
    <location>
        <position position="1"/>
    </location>
</feature>
<proteinExistence type="predicted"/>
<evidence type="ECO:0000256" key="2">
    <source>
        <dbReference type="ARBA" id="ARBA00022840"/>
    </source>
</evidence>
<dbReference type="GO" id="GO:0005886">
    <property type="term" value="C:plasma membrane"/>
    <property type="evidence" value="ECO:0007669"/>
    <property type="project" value="TreeGrafter"/>
</dbReference>
<protein>
    <recommendedName>
        <fullName evidence="3">Bacterial type II secretion system protein E domain-containing protein</fullName>
    </recommendedName>
</protein>
<sequence length="313" mass="35106">YADAVFDIRVAIMPTLYGEKAEMRLLTGSTKPMSFQELGMLEDTAKVVQENITKTTGIILITGPTGCGKTTTLYAMLNKLNRPEVNIVTIEDPIEYELKYVNQIQVNPKAGISFANGLRSILRQDPDIIMVGEIRDKETAEISTHAALTGHLVLSTLHTNDAPTAVPRLIDMDIPPFLVSATVNLVIAQRLVRRICRDCIQSYQVPDDIDKTINRQLVLLKGEDVSPYHPKQLYRGKGCKSCNFTGYRGRLAIYEVFDITEEVREYIQRSDFSLDGLRKIAFVHGTRTMFEDGLKKAELGLTGIEEILRVIKE</sequence>
<organism evidence="4">
    <name type="scientific">marine sediment metagenome</name>
    <dbReference type="NCBI Taxonomy" id="412755"/>
    <lineage>
        <taxon>unclassified sequences</taxon>
        <taxon>metagenomes</taxon>
        <taxon>ecological metagenomes</taxon>
    </lineage>
</organism>
<comment type="caution">
    <text evidence="4">The sequence shown here is derived from an EMBL/GenBank/DDBJ whole genome shotgun (WGS) entry which is preliminary data.</text>
</comment>
<accession>X0RWA7</accession>